<evidence type="ECO:0000259" key="6">
    <source>
        <dbReference type="Pfam" id="PF01850"/>
    </source>
</evidence>
<name>A0A5A8F2N3_9BACT</name>
<dbReference type="SUPFAM" id="SSF88723">
    <property type="entry name" value="PIN domain-like"/>
    <property type="match status" value="1"/>
</dbReference>
<dbReference type="InterPro" id="IPR051749">
    <property type="entry name" value="PINc/VapC_TA_RNase"/>
</dbReference>
<dbReference type="InterPro" id="IPR029060">
    <property type="entry name" value="PIN-like_dom_sf"/>
</dbReference>
<dbReference type="AlphaFoldDB" id="A0A5A8F2N3"/>
<comment type="caution">
    <text evidence="7">The sequence shown here is derived from an EMBL/GenBank/DDBJ whole genome shotgun (WGS) entry which is preliminary data.</text>
</comment>
<dbReference type="Gene3D" id="3.40.50.1010">
    <property type="entry name" value="5'-nuclease"/>
    <property type="match status" value="1"/>
</dbReference>
<evidence type="ECO:0000313" key="7">
    <source>
        <dbReference type="EMBL" id="KAA0257667.1"/>
    </source>
</evidence>
<evidence type="ECO:0000256" key="3">
    <source>
        <dbReference type="ARBA" id="ARBA00022723"/>
    </source>
</evidence>
<sequence length="126" mass="14493">MLVLVDSSVWIQYFKSGEGVEKLDSLIDRDVIVTNKIILAELVPFLKIKKQNKLVTLFQSLRETELNINWDEIIEIQYKCLKAGINGIGIPDLIIAQNAFQNKCKLYTLDRHFNLLQKVLGIELFS</sequence>
<evidence type="ECO:0000256" key="2">
    <source>
        <dbReference type="ARBA" id="ARBA00022722"/>
    </source>
</evidence>
<dbReference type="OrthoDB" id="9811788at2"/>
<dbReference type="GO" id="GO:0046872">
    <property type="term" value="F:metal ion binding"/>
    <property type="evidence" value="ECO:0007669"/>
    <property type="project" value="UniProtKB-KW"/>
</dbReference>
<dbReference type="RefSeq" id="WP_149266640.1">
    <property type="nucleotide sequence ID" value="NZ_VFJB01000006.1"/>
</dbReference>
<gene>
    <name evidence="7" type="ORF">FHQ18_07955</name>
</gene>
<protein>
    <submittedName>
        <fullName evidence="7">PIN domain-containing protein</fullName>
    </submittedName>
</protein>
<feature type="domain" description="PIN" evidence="6">
    <location>
        <begin position="3"/>
        <end position="114"/>
    </location>
</feature>
<evidence type="ECO:0000256" key="4">
    <source>
        <dbReference type="ARBA" id="ARBA00022801"/>
    </source>
</evidence>
<dbReference type="Pfam" id="PF01850">
    <property type="entry name" value="PIN"/>
    <property type="match status" value="1"/>
</dbReference>
<keyword evidence="5" id="KW-0460">Magnesium</keyword>
<dbReference type="PANTHER" id="PTHR42740">
    <property type="entry name" value="RIBONUCLEASE VAPC3"/>
    <property type="match status" value="1"/>
</dbReference>
<proteinExistence type="predicted"/>
<evidence type="ECO:0000313" key="8">
    <source>
        <dbReference type="Proteomes" id="UP000322876"/>
    </source>
</evidence>
<dbReference type="Proteomes" id="UP000322876">
    <property type="component" value="Unassembled WGS sequence"/>
</dbReference>
<keyword evidence="2" id="KW-0540">Nuclease</keyword>
<organism evidence="7 8">
    <name type="scientific">Deferribacter autotrophicus</name>
    <dbReference type="NCBI Taxonomy" id="500465"/>
    <lineage>
        <taxon>Bacteria</taxon>
        <taxon>Pseudomonadati</taxon>
        <taxon>Deferribacterota</taxon>
        <taxon>Deferribacteres</taxon>
        <taxon>Deferribacterales</taxon>
        <taxon>Deferribacteraceae</taxon>
        <taxon>Deferribacter</taxon>
    </lineage>
</organism>
<dbReference type="EMBL" id="VFJB01000006">
    <property type="protein sequence ID" value="KAA0257667.1"/>
    <property type="molecule type" value="Genomic_DNA"/>
</dbReference>
<dbReference type="GO" id="GO:0004540">
    <property type="term" value="F:RNA nuclease activity"/>
    <property type="evidence" value="ECO:0007669"/>
    <property type="project" value="TreeGrafter"/>
</dbReference>
<keyword evidence="8" id="KW-1185">Reference proteome</keyword>
<evidence type="ECO:0000256" key="5">
    <source>
        <dbReference type="ARBA" id="ARBA00022842"/>
    </source>
</evidence>
<dbReference type="PANTHER" id="PTHR42740:SF1">
    <property type="entry name" value="RIBONUCLEASE VAPC3"/>
    <property type="match status" value="1"/>
</dbReference>
<accession>A0A5A8F2N3</accession>
<dbReference type="InterPro" id="IPR002716">
    <property type="entry name" value="PIN_dom"/>
</dbReference>
<dbReference type="GO" id="GO:0016787">
    <property type="term" value="F:hydrolase activity"/>
    <property type="evidence" value="ECO:0007669"/>
    <property type="project" value="UniProtKB-KW"/>
</dbReference>
<keyword evidence="4" id="KW-0378">Hydrolase</keyword>
<keyword evidence="1" id="KW-1277">Toxin-antitoxin system</keyword>
<reference evidence="7 8" key="1">
    <citation type="submission" date="2019-06" db="EMBL/GenBank/DDBJ databases">
        <title>Genomic insights into carbon and energy metabolism of Deferribacter autotrophicus revealed new metabolic traits in the phylum Deferribacteres.</title>
        <authorList>
            <person name="Slobodkin A.I."/>
            <person name="Slobodkina G.B."/>
            <person name="Allioux M."/>
            <person name="Alain K."/>
            <person name="Jebbar M."/>
            <person name="Shadrin V."/>
            <person name="Kublanov I.V."/>
            <person name="Toshchakov S.V."/>
            <person name="Bonch-Osmolovskaya E.A."/>
        </authorList>
    </citation>
    <scope>NUCLEOTIDE SEQUENCE [LARGE SCALE GENOMIC DNA]</scope>
    <source>
        <strain evidence="7 8">SL50</strain>
    </source>
</reference>
<keyword evidence="3" id="KW-0479">Metal-binding</keyword>
<evidence type="ECO:0000256" key="1">
    <source>
        <dbReference type="ARBA" id="ARBA00022649"/>
    </source>
</evidence>